<dbReference type="PANTHER" id="PTHR47501:SF5">
    <property type="entry name" value="HAT C-TERMINAL DIMERISATION DOMAIN-CONTAINING PROTEIN"/>
    <property type="match status" value="1"/>
</dbReference>
<name>A0A2T7NAP3_POMCA</name>
<organism evidence="2 3">
    <name type="scientific">Pomacea canaliculata</name>
    <name type="common">Golden apple snail</name>
    <dbReference type="NCBI Taxonomy" id="400727"/>
    <lineage>
        <taxon>Eukaryota</taxon>
        <taxon>Metazoa</taxon>
        <taxon>Spiralia</taxon>
        <taxon>Lophotrochozoa</taxon>
        <taxon>Mollusca</taxon>
        <taxon>Gastropoda</taxon>
        <taxon>Caenogastropoda</taxon>
        <taxon>Architaenioglossa</taxon>
        <taxon>Ampullarioidea</taxon>
        <taxon>Ampullariidae</taxon>
        <taxon>Pomacea</taxon>
    </lineage>
</organism>
<keyword evidence="3" id="KW-1185">Reference proteome</keyword>
<sequence length="216" mass="23550">MARGPRSPFLENTQSTRSDDCAANPGTGSGGQANQKVGTRLYTQNRWISDNSSQRGEVSVPTEVFGQDQSPEDSDSDEEEENITSVEFLPGESTSVVLPPHQRCAAHTLNLVASKDSEAALQDGAFRTVSRSLFAKAQAVWNKQSRVVSAAVCVFVIEHSRGYGTADDHSKPNRWNSTYDAVQCLQDLTAEQLTKLADALGLPSHPKHMNNNIKLY</sequence>
<feature type="compositionally biased region" description="Acidic residues" evidence="1">
    <location>
        <begin position="70"/>
        <end position="82"/>
    </location>
</feature>
<accession>A0A2T7NAP3</accession>
<dbReference type="Proteomes" id="UP000245119">
    <property type="component" value="Linkage Group LG14"/>
</dbReference>
<comment type="caution">
    <text evidence="2">The sequence shown here is derived from an EMBL/GenBank/DDBJ whole genome shotgun (WGS) entry which is preliminary data.</text>
</comment>
<feature type="compositionally biased region" description="Polar residues" evidence="1">
    <location>
        <begin position="32"/>
        <end position="56"/>
    </location>
</feature>
<protein>
    <submittedName>
        <fullName evidence="2">Uncharacterized protein</fullName>
    </submittedName>
</protein>
<dbReference type="EMBL" id="PZQS01000014">
    <property type="protein sequence ID" value="PVD18250.1"/>
    <property type="molecule type" value="Genomic_DNA"/>
</dbReference>
<dbReference type="PANTHER" id="PTHR47501">
    <property type="entry name" value="TRANSPOSASE-RELATED"/>
    <property type="match status" value="1"/>
</dbReference>
<evidence type="ECO:0000313" key="2">
    <source>
        <dbReference type="EMBL" id="PVD18250.1"/>
    </source>
</evidence>
<gene>
    <name evidence="2" type="ORF">C0Q70_20799</name>
</gene>
<feature type="region of interest" description="Disordered" evidence="1">
    <location>
        <begin position="1"/>
        <end position="90"/>
    </location>
</feature>
<dbReference type="OrthoDB" id="10057873at2759"/>
<reference evidence="2 3" key="1">
    <citation type="submission" date="2018-04" db="EMBL/GenBank/DDBJ databases">
        <title>The genome of golden apple snail Pomacea canaliculata provides insight into stress tolerance and invasive adaptation.</title>
        <authorList>
            <person name="Liu C."/>
            <person name="Liu B."/>
            <person name="Ren Y."/>
            <person name="Zhang Y."/>
            <person name="Wang H."/>
            <person name="Li S."/>
            <person name="Jiang F."/>
            <person name="Yin L."/>
            <person name="Zhang G."/>
            <person name="Qian W."/>
            <person name="Fan W."/>
        </authorList>
    </citation>
    <scope>NUCLEOTIDE SEQUENCE [LARGE SCALE GENOMIC DNA]</scope>
    <source>
        <strain evidence="2">SZHN2017</strain>
        <tissue evidence="2">Muscle</tissue>
    </source>
</reference>
<evidence type="ECO:0000256" key="1">
    <source>
        <dbReference type="SAM" id="MobiDB-lite"/>
    </source>
</evidence>
<proteinExistence type="predicted"/>
<dbReference type="AlphaFoldDB" id="A0A2T7NAP3"/>
<evidence type="ECO:0000313" key="3">
    <source>
        <dbReference type="Proteomes" id="UP000245119"/>
    </source>
</evidence>